<reference evidence="2" key="1">
    <citation type="submission" date="2022-07" db="EMBL/GenBank/DDBJ databases">
        <title>Arcobacter roscoffensis sp. nov., a marine bacterium isolated from coastal seawater collected from Roscoff, France.</title>
        <authorList>
            <person name="Pascual J."/>
            <person name="Lepeaux C."/>
            <person name="Methner A."/>
            <person name="Overmann J."/>
        </authorList>
    </citation>
    <scope>NUCLEOTIDE SEQUENCE</scope>
    <source>
        <strain evidence="2">ARW1-2F2</strain>
    </source>
</reference>
<proteinExistence type="predicted"/>
<dbReference type="EMBL" id="CP100595">
    <property type="protein sequence ID" value="UTJ06105.1"/>
    <property type="molecule type" value="Genomic_DNA"/>
</dbReference>
<evidence type="ECO:0000313" key="3">
    <source>
        <dbReference type="Proteomes" id="UP001060012"/>
    </source>
</evidence>
<protein>
    <submittedName>
        <fullName evidence="2">Uncharacterized protein</fullName>
    </submittedName>
</protein>
<evidence type="ECO:0000313" key="2">
    <source>
        <dbReference type="EMBL" id="UTJ06105.1"/>
    </source>
</evidence>
<dbReference type="Proteomes" id="UP001060012">
    <property type="component" value="Chromosome"/>
</dbReference>
<keyword evidence="1" id="KW-1133">Transmembrane helix</keyword>
<sequence>MKKFINYILTFVTIIAGLATIAGLYLQFYETKPILEIKTISKDNLTRLPSIEGLNAKYNYKDKEVKSLWKLHYVITNIGNEIIIGEGSKKNIIKENISFELNNKFKILEIENRNNKLPFKMKISNNNIYVSFLQWKPKESIEIIVYVEQLEEKSDPQLITNDREIINSEITYNTLEIEKLNTETSLYSKLPQPLQTAIWWFSIFMYGLFLLIMPLIWLSELYKKIKYKTWLKSNTTYQEWIDTLIQEGALSKYTEPLTLPSKLWERYPYDKPILPDNDFKSLTWGVLILSIFCLIPLLFMI</sequence>
<organism evidence="2 3">
    <name type="scientific">Arcobacter roscoffensis</name>
    <dbReference type="NCBI Taxonomy" id="2961520"/>
    <lineage>
        <taxon>Bacteria</taxon>
        <taxon>Pseudomonadati</taxon>
        <taxon>Campylobacterota</taxon>
        <taxon>Epsilonproteobacteria</taxon>
        <taxon>Campylobacterales</taxon>
        <taxon>Arcobacteraceae</taxon>
        <taxon>Arcobacter</taxon>
    </lineage>
</organism>
<dbReference type="RefSeq" id="WP_254576285.1">
    <property type="nucleotide sequence ID" value="NZ_CP100595.1"/>
</dbReference>
<keyword evidence="3" id="KW-1185">Reference proteome</keyword>
<evidence type="ECO:0000256" key="1">
    <source>
        <dbReference type="SAM" id="Phobius"/>
    </source>
</evidence>
<keyword evidence="1" id="KW-0472">Membrane</keyword>
<feature type="transmembrane region" description="Helical" evidence="1">
    <location>
        <begin position="281"/>
        <end position="299"/>
    </location>
</feature>
<name>A0ABY5E2Z5_9BACT</name>
<keyword evidence="1" id="KW-0812">Transmembrane</keyword>
<gene>
    <name evidence="2" type="ORF">NJU99_12750</name>
</gene>
<feature type="transmembrane region" description="Helical" evidence="1">
    <location>
        <begin position="7"/>
        <end position="28"/>
    </location>
</feature>
<feature type="transmembrane region" description="Helical" evidence="1">
    <location>
        <begin position="197"/>
        <end position="218"/>
    </location>
</feature>
<accession>A0ABY5E2Z5</accession>